<dbReference type="AlphaFoldDB" id="A0A2W4XUQ5"/>
<feature type="transmembrane region" description="Helical" evidence="1">
    <location>
        <begin position="91"/>
        <end position="110"/>
    </location>
</feature>
<protein>
    <submittedName>
        <fullName evidence="2">Uncharacterized protein</fullName>
    </submittedName>
</protein>
<reference evidence="2 3" key="2">
    <citation type="submission" date="2018-06" db="EMBL/GenBank/DDBJ databases">
        <title>Metagenomic assembly of (sub)arctic Cyanobacteria and their associated microbiome from non-axenic cultures.</title>
        <authorList>
            <person name="Baurain D."/>
        </authorList>
    </citation>
    <scope>NUCLEOTIDE SEQUENCE [LARGE SCALE GENOMIC DNA]</scope>
    <source>
        <strain evidence="2">ULC027bin1</strain>
    </source>
</reference>
<dbReference type="EMBL" id="QBMP01000021">
    <property type="protein sequence ID" value="PZO59542.1"/>
    <property type="molecule type" value="Genomic_DNA"/>
</dbReference>
<reference evidence="3" key="1">
    <citation type="submission" date="2018-04" db="EMBL/GenBank/DDBJ databases">
        <authorList>
            <person name="Cornet L."/>
        </authorList>
    </citation>
    <scope>NUCLEOTIDE SEQUENCE [LARGE SCALE GENOMIC DNA]</scope>
</reference>
<keyword evidence="1" id="KW-0812">Transmembrane</keyword>
<evidence type="ECO:0000313" key="3">
    <source>
        <dbReference type="Proteomes" id="UP000249794"/>
    </source>
</evidence>
<gene>
    <name evidence="2" type="ORF">DCF15_03630</name>
</gene>
<proteinExistence type="predicted"/>
<sequence>MRSTAPVGPMVEYHDTVRWGPIFAGIVVAVVSQLLLSALGTAIGAIAVGEATARTIGTSLGIWAIISLLISLFLGGWVMASSCGPMNSKTAMMNGTILWATTIVLSGWLLTTGITGTFGVLASSAGGAAGEVLNQVQQPGGAAIPSQDQVAQAVPNVTPAEADQYAANASKAGFTFLIGALLGLASSLFGSTVGAKKPRAVVR</sequence>
<keyword evidence="1" id="KW-1133">Transmembrane helix</keyword>
<accession>A0A2W4XUQ5</accession>
<feature type="transmembrane region" description="Helical" evidence="1">
    <location>
        <begin position="174"/>
        <end position="195"/>
    </location>
</feature>
<comment type="caution">
    <text evidence="2">The sequence shown here is derived from an EMBL/GenBank/DDBJ whole genome shotgun (WGS) entry which is preliminary data.</text>
</comment>
<dbReference type="Proteomes" id="UP000249794">
    <property type="component" value="Unassembled WGS sequence"/>
</dbReference>
<feature type="transmembrane region" description="Helical" evidence="1">
    <location>
        <begin position="21"/>
        <end position="48"/>
    </location>
</feature>
<keyword evidence="1" id="KW-0472">Membrane</keyword>
<name>A0A2W4XUQ5_9CYAN</name>
<feature type="transmembrane region" description="Helical" evidence="1">
    <location>
        <begin position="60"/>
        <end position="79"/>
    </location>
</feature>
<organism evidence="2 3">
    <name type="scientific">Phormidesmis priestleyi</name>
    <dbReference type="NCBI Taxonomy" id="268141"/>
    <lineage>
        <taxon>Bacteria</taxon>
        <taxon>Bacillati</taxon>
        <taxon>Cyanobacteriota</taxon>
        <taxon>Cyanophyceae</taxon>
        <taxon>Leptolyngbyales</taxon>
        <taxon>Leptolyngbyaceae</taxon>
        <taxon>Phormidesmis</taxon>
    </lineage>
</organism>
<evidence type="ECO:0000313" key="2">
    <source>
        <dbReference type="EMBL" id="PZO59542.1"/>
    </source>
</evidence>
<evidence type="ECO:0000256" key="1">
    <source>
        <dbReference type="SAM" id="Phobius"/>
    </source>
</evidence>